<protein>
    <recommendedName>
        <fullName evidence="3">Flagellar attachment zone protein 1 conserved domain-containing protein</fullName>
    </recommendedName>
</protein>
<keyword evidence="1" id="KW-0175">Coiled coil</keyword>
<feature type="coiled-coil region" evidence="1">
    <location>
        <begin position="445"/>
        <end position="472"/>
    </location>
</feature>
<keyword evidence="5" id="KW-1185">Reference proteome</keyword>
<feature type="coiled-coil region" evidence="1">
    <location>
        <begin position="2"/>
        <end position="93"/>
    </location>
</feature>
<evidence type="ECO:0000259" key="3">
    <source>
        <dbReference type="Pfam" id="PF23398"/>
    </source>
</evidence>
<dbReference type="AlphaFoldDB" id="A0A3R7LCU6"/>
<feature type="domain" description="Flagellar attachment zone protein 1 conserved" evidence="3">
    <location>
        <begin position="107"/>
        <end position="193"/>
    </location>
</feature>
<organism evidence="4 5">
    <name type="scientific">Trypanosoma conorhini</name>
    <dbReference type="NCBI Taxonomy" id="83891"/>
    <lineage>
        <taxon>Eukaryota</taxon>
        <taxon>Discoba</taxon>
        <taxon>Euglenozoa</taxon>
        <taxon>Kinetoplastea</taxon>
        <taxon>Metakinetoplastina</taxon>
        <taxon>Trypanosomatida</taxon>
        <taxon>Trypanosomatidae</taxon>
        <taxon>Trypanosoma</taxon>
    </lineage>
</organism>
<name>A0A3R7LCU6_9TRYP</name>
<reference evidence="4 5" key="1">
    <citation type="journal article" date="2018" name="BMC Genomics">
        <title>Genomic comparison of Trypanosoma conorhini and Trypanosoma rangeli to Trypanosoma cruzi strains of high and low virulence.</title>
        <authorList>
            <person name="Bradwell K.R."/>
            <person name="Koparde V.N."/>
            <person name="Matveyev A.V."/>
            <person name="Serrano M.G."/>
            <person name="Alves J.M."/>
            <person name="Parikh H."/>
            <person name="Huang B."/>
            <person name="Lee V."/>
            <person name="Espinosa-Alvarez O."/>
            <person name="Ortiz P.A."/>
            <person name="Costa-Martins A.G."/>
            <person name="Teixeira M.M."/>
            <person name="Buck G.A."/>
        </authorList>
    </citation>
    <scope>NUCLEOTIDE SEQUENCE [LARGE SCALE GENOMIC DNA]</scope>
    <source>
        <strain evidence="4 5">025E</strain>
    </source>
</reference>
<feature type="region of interest" description="Disordered" evidence="2">
    <location>
        <begin position="486"/>
        <end position="505"/>
    </location>
</feature>
<gene>
    <name evidence="4" type="ORF">Tco025E_02065</name>
</gene>
<dbReference type="GeneID" id="40315676"/>
<dbReference type="RefSeq" id="XP_029231016.1">
    <property type="nucleotide sequence ID" value="XM_029369000.1"/>
</dbReference>
<feature type="coiled-coil region" evidence="1">
    <location>
        <begin position="506"/>
        <end position="533"/>
    </location>
</feature>
<dbReference type="Pfam" id="PF23398">
    <property type="entry name" value="FAZ1_cons"/>
    <property type="match status" value="1"/>
</dbReference>
<feature type="coiled-coil region" evidence="1">
    <location>
        <begin position="357"/>
        <end position="409"/>
    </location>
</feature>
<feature type="coiled-coil region" evidence="1">
    <location>
        <begin position="269"/>
        <end position="296"/>
    </location>
</feature>
<dbReference type="InterPro" id="IPR056614">
    <property type="entry name" value="FAZ1_cons"/>
</dbReference>
<evidence type="ECO:0000313" key="5">
    <source>
        <dbReference type="Proteomes" id="UP000284403"/>
    </source>
</evidence>
<evidence type="ECO:0000313" key="4">
    <source>
        <dbReference type="EMBL" id="RNF25810.1"/>
    </source>
</evidence>
<proteinExistence type="predicted"/>
<dbReference type="OrthoDB" id="249913at2759"/>
<dbReference type="EMBL" id="MKKU01000071">
    <property type="protein sequence ID" value="RNF25810.1"/>
    <property type="molecule type" value="Genomic_DNA"/>
</dbReference>
<feature type="non-terminal residue" evidence="4">
    <location>
        <position position="1"/>
    </location>
</feature>
<evidence type="ECO:0000256" key="1">
    <source>
        <dbReference type="SAM" id="Coils"/>
    </source>
</evidence>
<accession>A0A3R7LCU6</accession>
<dbReference type="Proteomes" id="UP000284403">
    <property type="component" value="Unassembled WGS sequence"/>
</dbReference>
<sequence length="590" mass="66928">RAEELNRQLLDRERELEEVRNAHEEVKTRSLNELNDQAEELNRQLEELRAENEQLRAGDEEKVRELNELNDQVEFMKCQLEQLRAENEQLLSQLTAAEPSVRLGDIVRTRHRCSLSLFGLGDALVGNLEVLRSAVTMDVASAVGVGVEDVDGVEFGANASFCEVGVSHDVCLSEEEIDRRLSRCPFMSVRRLISPSVAAEDALERAHAMVDVLSKLEACGVDPLLNVVVEEYMSRLVLEQSAMALRLERALEGFRFLGTAHQRRELDLLEELDERATEYTDMLEKTEEMMQMLEEARQAECSARNDLYKREEALLELERRRDVEVRDLESMTHAHRNLLQSVRYSQEMLSNNQVAGLLREAERVSDLQRQTALLEQENGALRQEMAQRAVAHREAMEVLNNKVATLMEELEVKGTEYTETLGKLEEFVGLLEASRAAEKAALMTLERREQELFELQAAHDEEMRELEGAMRQLDLLSLPLQEGYGDARAAEAPPGTTPDSGDAGVVRSMRQQLERLKREKEALAMELEVKGRQHDDAMDVLNRNIGDLMGELDSRIRGCQVSATSAKELLRDIAMLRSAEEEDDESNEGE</sequence>
<comment type="caution">
    <text evidence="4">The sequence shown here is derived from an EMBL/GenBank/DDBJ whole genome shotgun (WGS) entry which is preliminary data.</text>
</comment>
<evidence type="ECO:0000256" key="2">
    <source>
        <dbReference type="SAM" id="MobiDB-lite"/>
    </source>
</evidence>